<feature type="transmembrane region" description="Helical" evidence="9">
    <location>
        <begin position="240"/>
        <end position="263"/>
    </location>
</feature>
<comment type="similarity">
    <text evidence="1">Belongs to the glycosyltransferase 2 family.</text>
</comment>
<evidence type="ECO:0000259" key="10">
    <source>
        <dbReference type="Pfam" id="PF00535"/>
    </source>
</evidence>
<dbReference type="CDD" id="cd04187">
    <property type="entry name" value="DPM1_like_bac"/>
    <property type="match status" value="1"/>
</dbReference>
<evidence type="ECO:0000256" key="6">
    <source>
        <dbReference type="ARBA" id="ARBA00022985"/>
    </source>
</evidence>
<dbReference type="PANTHER" id="PTHR48090:SF3">
    <property type="entry name" value="UNDECAPRENYL-PHOSPHATE 4-DEOXY-4-FORMAMIDO-L-ARABINOSE TRANSFERASE"/>
    <property type="match status" value="1"/>
</dbReference>
<proteinExistence type="inferred from homology"/>
<keyword evidence="2" id="KW-1003">Cell membrane</keyword>
<comment type="caution">
    <text evidence="11">The sequence shown here is derived from an EMBL/GenBank/DDBJ whole genome shotgun (WGS) entry which is preliminary data.</text>
</comment>
<evidence type="ECO:0000256" key="4">
    <source>
        <dbReference type="ARBA" id="ARBA00022679"/>
    </source>
</evidence>
<dbReference type="InterPro" id="IPR029044">
    <property type="entry name" value="Nucleotide-diphossugar_trans"/>
</dbReference>
<dbReference type="SUPFAM" id="SSF53448">
    <property type="entry name" value="Nucleotide-diphospho-sugar transferases"/>
    <property type="match status" value="1"/>
</dbReference>
<keyword evidence="5 9" id="KW-0812">Transmembrane</keyword>
<keyword evidence="3" id="KW-0328">Glycosyltransferase</keyword>
<dbReference type="Proteomes" id="UP000727993">
    <property type="component" value="Unassembled WGS sequence"/>
</dbReference>
<feature type="domain" description="Glycosyltransferase 2-like" evidence="10">
    <location>
        <begin position="18"/>
        <end position="146"/>
    </location>
</feature>
<dbReference type="GO" id="GO:0005886">
    <property type="term" value="C:plasma membrane"/>
    <property type="evidence" value="ECO:0007669"/>
    <property type="project" value="TreeGrafter"/>
</dbReference>
<evidence type="ECO:0000256" key="1">
    <source>
        <dbReference type="ARBA" id="ARBA00006739"/>
    </source>
</evidence>
<reference evidence="11 12" key="1">
    <citation type="submission" date="2020-10" db="EMBL/GenBank/DDBJ databases">
        <title>Connecting structure to function with the recovery of over 1000 high-quality activated sludge metagenome-assembled genomes encoding full-length rRNA genes using long-read sequencing.</title>
        <authorList>
            <person name="Singleton C.M."/>
            <person name="Petriglieri F."/>
            <person name="Kristensen J.M."/>
            <person name="Kirkegaard R.H."/>
            <person name="Michaelsen T.Y."/>
            <person name="Andersen M.H."/>
            <person name="Karst S.M."/>
            <person name="Dueholm M.S."/>
            <person name="Nielsen P.H."/>
            <person name="Albertsen M."/>
        </authorList>
    </citation>
    <scope>NUCLEOTIDE SEQUENCE [LARGE SCALE GENOMIC DNA]</scope>
    <source>
        <strain evidence="11">Lyne_18-Q3-R50-59_MAXAC.006</strain>
    </source>
</reference>
<gene>
    <name evidence="11" type="ORF">IPN02_07055</name>
</gene>
<evidence type="ECO:0000313" key="11">
    <source>
        <dbReference type="EMBL" id="MBK9296594.1"/>
    </source>
</evidence>
<keyword evidence="6" id="KW-0448">Lipopolysaccharide biosynthesis</keyword>
<dbReference type="InterPro" id="IPR001173">
    <property type="entry name" value="Glyco_trans_2-like"/>
</dbReference>
<feature type="transmembrane region" description="Helical" evidence="9">
    <location>
        <begin position="275"/>
        <end position="296"/>
    </location>
</feature>
<organism evidence="11 12">
    <name type="scientific">Candidatus Neomicrothrix subdominans</name>
    <dbReference type="NCBI Taxonomy" id="2954438"/>
    <lineage>
        <taxon>Bacteria</taxon>
        <taxon>Bacillati</taxon>
        <taxon>Actinomycetota</taxon>
        <taxon>Acidimicrobiia</taxon>
        <taxon>Acidimicrobiales</taxon>
        <taxon>Microthrixaceae</taxon>
        <taxon>Candidatus Neomicrothrix</taxon>
    </lineage>
</organism>
<evidence type="ECO:0000256" key="8">
    <source>
        <dbReference type="ARBA" id="ARBA00023136"/>
    </source>
</evidence>
<dbReference type="Gene3D" id="3.90.550.10">
    <property type="entry name" value="Spore Coat Polysaccharide Biosynthesis Protein SpsA, Chain A"/>
    <property type="match status" value="1"/>
</dbReference>
<evidence type="ECO:0000313" key="12">
    <source>
        <dbReference type="Proteomes" id="UP000727993"/>
    </source>
</evidence>
<sequence length="322" mass="34602">MTDAAVELPRQAVEFTYSVVIPVFNSEELVGGVVEGLLDTFAGAGLQLEVICVNDGSVDRSWDVIAGLAEAHPNVVAVDLLRNYGQHNANLAGLREATGDYLITMDDDGQNPPGETLRLIAAIVERDDDVVFGRFDSKKASGLRRVGSAMIGQVNRRVFGQPDDLVVSNFRIMTAAVVDRISVAQTSFPYITGQALLASRRRSNVTVEHRARSVGGSNYTIGRILSLVMRILFSYSPAPLRLASMAGLFTSFVAFALGTGVILHKLISGTNVPGWASMMVAMAFTNGMTVLIVSMIGEYTVRVLQQVSSAPTYAISRTLGRT</sequence>
<dbReference type="Pfam" id="PF00535">
    <property type="entry name" value="Glycos_transf_2"/>
    <property type="match status" value="1"/>
</dbReference>
<evidence type="ECO:0000256" key="5">
    <source>
        <dbReference type="ARBA" id="ARBA00022692"/>
    </source>
</evidence>
<evidence type="ECO:0000256" key="7">
    <source>
        <dbReference type="ARBA" id="ARBA00022989"/>
    </source>
</evidence>
<keyword evidence="7 9" id="KW-1133">Transmembrane helix</keyword>
<keyword evidence="8 9" id="KW-0472">Membrane</keyword>
<dbReference type="PANTHER" id="PTHR48090">
    <property type="entry name" value="UNDECAPRENYL-PHOSPHATE 4-DEOXY-4-FORMAMIDO-L-ARABINOSE TRANSFERASE-RELATED"/>
    <property type="match status" value="1"/>
</dbReference>
<protein>
    <submittedName>
        <fullName evidence="11">Glycosyltransferase family 2 protein</fullName>
    </submittedName>
</protein>
<evidence type="ECO:0000256" key="9">
    <source>
        <dbReference type="SAM" id="Phobius"/>
    </source>
</evidence>
<name>A0A936TEE0_9ACTN</name>
<keyword evidence="4" id="KW-0808">Transferase</keyword>
<dbReference type="GO" id="GO:0099621">
    <property type="term" value="F:undecaprenyl-phosphate 4-deoxy-4-formamido-L-arabinose transferase activity"/>
    <property type="evidence" value="ECO:0007669"/>
    <property type="project" value="TreeGrafter"/>
</dbReference>
<accession>A0A936TEE0</accession>
<dbReference type="InterPro" id="IPR050256">
    <property type="entry name" value="Glycosyltransferase_2"/>
</dbReference>
<evidence type="ECO:0000256" key="3">
    <source>
        <dbReference type="ARBA" id="ARBA00022676"/>
    </source>
</evidence>
<evidence type="ECO:0000256" key="2">
    <source>
        <dbReference type="ARBA" id="ARBA00022475"/>
    </source>
</evidence>
<dbReference type="GO" id="GO:0009103">
    <property type="term" value="P:lipopolysaccharide biosynthetic process"/>
    <property type="evidence" value="ECO:0007669"/>
    <property type="project" value="UniProtKB-KW"/>
</dbReference>
<dbReference type="AlphaFoldDB" id="A0A936TEE0"/>
<dbReference type="EMBL" id="JADJZA010000003">
    <property type="protein sequence ID" value="MBK9296594.1"/>
    <property type="molecule type" value="Genomic_DNA"/>
</dbReference>